<dbReference type="EMBL" id="SMCX01000005">
    <property type="protein sequence ID" value="TCW25061.1"/>
    <property type="molecule type" value="Genomic_DNA"/>
</dbReference>
<dbReference type="RefSeq" id="WP_165928450.1">
    <property type="nucleotide sequence ID" value="NZ_CP143053.1"/>
</dbReference>
<sequence length="48" mass="4791">MGSLNLGSVTESLGAGTGSSTKAITDQIAETIGELVETALRQVLGNLS</sequence>
<dbReference type="GeneID" id="89531681"/>
<dbReference type="AlphaFoldDB" id="A0A4R3ZWJ3"/>
<reference evidence="2 3" key="1">
    <citation type="submission" date="2019-03" db="EMBL/GenBank/DDBJ databases">
        <title>Root nodule microbial communities of legume samples collected from USA, Mexico and Botswana.</title>
        <authorList>
            <person name="Hirsch A."/>
        </authorList>
    </citation>
    <scope>NUCLEOTIDE SEQUENCE [LARGE SCALE GENOMIC DNA]</scope>
    <source>
        <strain evidence="2 3">55</strain>
    </source>
</reference>
<gene>
    <name evidence="2" type="ORF">EDD19_105119</name>
</gene>
<evidence type="ECO:0000313" key="3">
    <source>
        <dbReference type="Proteomes" id="UP000295805"/>
    </source>
</evidence>
<feature type="compositionally biased region" description="Polar residues" evidence="1">
    <location>
        <begin position="1"/>
        <end position="11"/>
    </location>
</feature>
<comment type="caution">
    <text evidence="2">The sequence shown here is derived from an EMBL/GenBank/DDBJ whole genome shotgun (WGS) entry which is preliminary data.</text>
</comment>
<dbReference type="Proteomes" id="UP000295805">
    <property type="component" value="Unassembled WGS sequence"/>
</dbReference>
<protein>
    <submittedName>
        <fullName evidence="2">Uncharacterized protein</fullName>
    </submittedName>
</protein>
<feature type="region of interest" description="Disordered" evidence="1">
    <location>
        <begin position="1"/>
        <end position="20"/>
    </location>
</feature>
<accession>A0A4R3ZWJ3</accession>
<evidence type="ECO:0000256" key="1">
    <source>
        <dbReference type="SAM" id="MobiDB-lite"/>
    </source>
</evidence>
<name>A0A4R3ZWJ3_9ACTN</name>
<proteinExistence type="predicted"/>
<evidence type="ECO:0000313" key="2">
    <source>
        <dbReference type="EMBL" id="TCW25061.1"/>
    </source>
</evidence>
<organism evidence="2 3">
    <name type="scientific">Dietzia cinnamea</name>
    <dbReference type="NCBI Taxonomy" id="321318"/>
    <lineage>
        <taxon>Bacteria</taxon>
        <taxon>Bacillati</taxon>
        <taxon>Actinomycetota</taxon>
        <taxon>Actinomycetes</taxon>
        <taxon>Mycobacteriales</taxon>
        <taxon>Dietziaceae</taxon>
        <taxon>Dietzia</taxon>
    </lineage>
</organism>